<evidence type="ECO:0000256" key="2">
    <source>
        <dbReference type="ARBA" id="ARBA00023008"/>
    </source>
</evidence>
<proteinExistence type="inferred from homology"/>
<evidence type="ECO:0000256" key="1">
    <source>
        <dbReference type="ARBA" id="ARBA00005428"/>
    </source>
</evidence>
<accession>A0A6G8QFP6</accession>
<dbReference type="GO" id="GO:0046872">
    <property type="term" value="F:metal ion binding"/>
    <property type="evidence" value="ECO:0007669"/>
    <property type="project" value="InterPro"/>
</dbReference>
<reference evidence="3 4" key="1">
    <citation type="submission" date="2019-10" db="EMBL/GenBank/DDBJ databases">
        <title>Rubrobacter sp nov SCSIO 52090 isolated from a deep-sea sediment in the South China Sea.</title>
        <authorList>
            <person name="Chen R.W."/>
        </authorList>
    </citation>
    <scope>NUCLEOTIDE SEQUENCE [LARGE SCALE GENOMIC DNA]</scope>
    <source>
        <strain evidence="3 4">SCSIO 52909</strain>
    </source>
</reference>
<dbReference type="RefSeq" id="WP_407690858.1">
    <property type="nucleotide sequence ID" value="NZ_CP045119.1"/>
</dbReference>
<dbReference type="GO" id="GO:0045892">
    <property type="term" value="P:negative regulation of DNA-templated transcription"/>
    <property type="evidence" value="ECO:0007669"/>
    <property type="project" value="UniProtKB-ARBA"/>
</dbReference>
<evidence type="ECO:0000313" key="4">
    <source>
        <dbReference type="Proteomes" id="UP000501452"/>
    </source>
</evidence>
<keyword evidence="4" id="KW-1185">Reference proteome</keyword>
<dbReference type="KEGG" id="rub:GBA63_18685"/>
<comment type="similarity">
    <text evidence="1">Belongs to the CsoR family.</text>
</comment>
<keyword evidence="2" id="KW-0186">Copper</keyword>
<sequence>MGADDREKLKIRLRRIEGQVRGVQRMVEEDAPCADILTQIGAVAAASEKVALLVLQYHAGHRLHGAAGNDLGPDETVDELASAVERILPIRAKEGRGEGREGASRDT</sequence>
<dbReference type="PANTHER" id="PTHR33677">
    <property type="entry name" value="TRANSCRIPTIONAL REPRESSOR FRMR-RELATED"/>
    <property type="match status" value="1"/>
</dbReference>
<dbReference type="InterPro" id="IPR003735">
    <property type="entry name" value="Metal_Tscrpt_repr"/>
</dbReference>
<gene>
    <name evidence="3" type="ORF">GBA63_18685</name>
</gene>
<dbReference type="CDD" id="cd10148">
    <property type="entry name" value="CsoR-like_DUF156"/>
    <property type="match status" value="1"/>
</dbReference>
<evidence type="ECO:0000313" key="3">
    <source>
        <dbReference type="EMBL" id="QIN85273.1"/>
    </source>
</evidence>
<dbReference type="AlphaFoldDB" id="A0A6G8QFP6"/>
<dbReference type="InterPro" id="IPR038390">
    <property type="entry name" value="Metal_Tscrpt_repr_sf"/>
</dbReference>
<dbReference type="Proteomes" id="UP000501452">
    <property type="component" value="Chromosome"/>
</dbReference>
<dbReference type="EMBL" id="CP045119">
    <property type="protein sequence ID" value="QIN85273.1"/>
    <property type="molecule type" value="Genomic_DNA"/>
</dbReference>
<dbReference type="PANTHER" id="PTHR33677:SF3">
    <property type="entry name" value="COPPER-SENSING TRANSCRIPTIONAL REPRESSOR RICR"/>
    <property type="match status" value="1"/>
</dbReference>
<dbReference type="GO" id="GO:0003677">
    <property type="term" value="F:DNA binding"/>
    <property type="evidence" value="ECO:0007669"/>
    <property type="project" value="InterPro"/>
</dbReference>
<protein>
    <submittedName>
        <fullName evidence="3">Metal-sensing transcriptional repressor</fullName>
    </submittedName>
</protein>
<dbReference type="Gene3D" id="1.20.58.1000">
    <property type="entry name" value="Metal-sensitive repressor, helix protomer"/>
    <property type="match status" value="1"/>
</dbReference>
<dbReference type="Pfam" id="PF02583">
    <property type="entry name" value="Trns_repr_metal"/>
    <property type="match status" value="1"/>
</dbReference>
<name>A0A6G8QFP6_9ACTN</name>
<organism evidence="3 4">
    <name type="scientific">Rubrobacter tropicus</name>
    <dbReference type="NCBI Taxonomy" id="2653851"/>
    <lineage>
        <taxon>Bacteria</taxon>
        <taxon>Bacillati</taxon>
        <taxon>Actinomycetota</taxon>
        <taxon>Rubrobacteria</taxon>
        <taxon>Rubrobacterales</taxon>
        <taxon>Rubrobacteraceae</taxon>
        <taxon>Rubrobacter</taxon>
    </lineage>
</organism>